<dbReference type="EMBL" id="FOXF01000022">
    <property type="protein sequence ID" value="SFP42250.1"/>
    <property type="molecule type" value="Genomic_DNA"/>
</dbReference>
<evidence type="ECO:0000256" key="3">
    <source>
        <dbReference type="ARBA" id="ARBA00023125"/>
    </source>
</evidence>
<evidence type="ECO:0000313" key="8">
    <source>
        <dbReference type="EMBL" id="SFP42250.1"/>
    </source>
</evidence>
<dbReference type="Gene3D" id="2.40.50.140">
    <property type="entry name" value="Nucleic acid-binding proteins"/>
    <property type="match status" value="1"/>
</dbReference>
<dbReference type="SUPFAM" id="SSF47781">
    <property type="entry name" value="RuvA domain 2-like"/>
    <property type="match status" value="1"/>
</dbReference>
<dbReference type="Proteomes" id="UP000243745">
    <property type="component" value="Unassembled WGS sequence"/>
</dbReference>
<feature type="region of interest" description="Domain III" evidence="6">
    <location>
        <begin position="157"/>
        <end position="208"/>
    </location>
</feature>
<dbReference type="Gene3D" id="1.10.8.10">
    <property type="entry name" value="DNA helicase RuvA subunit, C-terminal domain"/>
    <property type="match status" value="1"/>
</dbReference>
<keyword evidence="8" id="KW-0378">Hydrolase</keyword>
<comment type="subunit">
    <text evidence="6">Homotetramer. Forms an RuvA(8)-RuvB(12)-Holliday junction (HJ) complex. HJ DNA is sandwiched between 2 RuvA tetramers; dsDNA enters through RuvA and exits via RuvB. An RuvB hexamer assembles on each DNA strand where it exits the tetramer. Each RuvB hexamer is contacted by two RuvA subunits (via domain III) on 2 adjacent RuvB subunits; this complex drives branch migration. In the full resolvosome a probable DNA-RuvA(4)-RuvB(12)-RuvC(2) complex forms which resolves the HJ.</text>
</comment>
<keyword evidence="3 6" id="KW-0238">DNA-binding</keyword>
<organism evidence="8 9">
    <name type="scientific">Ruminobacter amylophilus</name>
    <dbReference type="NCBI Taxonomy" id="867"/>
    <lineage>
        <taxon>Bacteria</taxon>
        <taxon>Pseudomonadati</taxon>
        <taxon>Pseudomonadota</taxon>
        <taxon>Gammaproteobacteria</taxon>
        <taxon>Aeromonadales</taxon>
        <taxon>Succinivibrionaceae</taxon>
        <taxon>Ruminobacter</taxon>
    </lineage>
</organism>
<dbReference type="GO" id="GO:0048476">
    <property type="term" value="C:Holliday junction resolvase complex"/>
    <property type="evidence" value="ECO:0007669"/>
    <property type="project" value="UniProtKB-UniRule"/>
</dbReference>
<comment type="subcellular location">
    <subcellularLocation>
        <location evidence="6">Cytoplasm</location>
    </subcellularLocation>
</comment>
<dbReference type="NCBIfam" id="TIGR00084">
    <property type="entry name" value="ruvA"/>
    <property type="match status" value="1"/>
</dbReference>
<name>A0A662ZHJ1_9GAMM</name>
<keyword evidence="2 6" id="KW-0227">DNA damage</keyword>
<dbReference type="RefSeq" id="WP_093142217.1">
    <property type="nucleotide sequence ID" value="NZ_FOXF01000022.1"/>
</dbReference>
<dbReference type="SUPFAM" id="SSF46929">
    <property type="entry name" value="DNA helicase RuvA subunit, C-terminal domain"/>
    <property type="match status" value="1"/>
</dbReference>
<dbReference type="SMART" id="SM00278">
    <property type="entry name" value="HhH1"/>
    <property type="match status" value="2"/>
</dbReference>
<dbReference type="GO" id="GO:0006310">
    <property type="term" value="P:DNA recombination"/>
    <property type="evidence" value="ECO:0007669"/>
    <property type="project" value="UniProtKB-UniRule"/>
</dbReference>
<evidence type="ECO:0000256" key="6">
    <source>
        <dbReference type="HAMAP-Rule" id="MF_00031"/>
    </source>
</evidence>
<keyword evidence="8" id="KW-0347">Helicase</keyword>
<evidence type="ECO:0000256" key="4">
    <source>
        <dbReference type="ARBA" id="ARBA00023172"/>
    </source>
</evidence>
<dbReference type="InterPro" id="IPR010994">
    <property type="entry name" value="RuvA_2-like"/>
</dbReference>
<dbReference type="Pfam" id="PF01330">
    <property type="entry name" value="RuvA_N"/>
    <property type="match status" value="1"/>
</dbReference>
<keyword evidence="4 6" id="KW-0233">DNA recombination</keyword>
<dbReference type="Pfam" id="PF07499">
    <property type="entry name" value="RuvA_C"/>
    <property type="match status" value="1"/>
</dbReference>
<keyword evidence="8" id="KW-0547">Nucleotide-binding</keyword>
<sequence>MIGSLRGKLIEKNAPDVLIEVNGVGYELSMPMSSFYNLPEIGGEVFVYTCFVVREDAQLLFGFTSREAKVLFKELIKVSGIGPKIALAILSSFNPGQFVNAVKNDSINSIVKVPGIGKKTAERLVIEIKDRVSSWKINDAGSIESSAGDPKLPAEDTGVVIDSDVESQAVQALVALGYKPTQAASSVHKLYRDGMSVQDVIKVALKSI</sequence>
<dbReference type="AlphaFoldDB" id="A0A662ZHJ1"/>
<dbReference type="CDD" id="cd14332">
    <property type="entry name" value="UBA_RuvA_C"/>
    <property type="match status" value="1"/>
</dbReference>
<accession>A0A662ZHJ1</accession>
<protein>
    <recommendedName>
        <fullName evidence="6">Holliday junction branch migration complex subunit RuvA</fullName>
    </recommendedName>
</protein>
<dbReference type="GO" id="GO:0006281">
    <property type="term" value="P:DNA repair"/>
    <property type="evidence" value="ECO:0007669"/>
    <property type="project" value="UniProtKB-UniRule"/>
</dbReference>
<dbReference type="SUPFAM" id="SSF50249">
    <property type="entry name" value="Nucleic acid-binding proteins"/>
    <property type="match status" value="1"/>
</dbReference>
<keyword evidence="8" id="KW-0067">ATP-binding</keyword>
<dbReference type="GO" id="GO:0000400">
    <property type="term" value="F:four-way junction DNA binding"/>
    <property type="evidence" value="ECO:0007669"/>
    <property type="project" value="UniProtKB-UniRule"/>
</dbReference>
<evidence type="ECO:0000313" key="9">
    <source>
        <dbReference type="Proteomes" id="UP000243745"/>
    </source>
</evidence>
<dbReference type="Gene3D" id="1.10.150.20">
    <property type="entry name" value="5' to 3' exonuclease, C-terminal subdomain"/>
    <property type="match status" value="1"/>
</dbReference>
<comment type="domain">
    <text evidence="6">Has three domains with a flexible linker between the domains II and III and assumes an 'L' shape. Domain III is highly mobile and contacts RuvB.</text>
</comment>
<keyword evidence="9" id="KW-1185">Reference proteome</keyword>
<dbReference type="InterPro" id="IPR000085">
    <property type="entry name" value="RuvA"/>
</dbReference>
<dbReference type="InterPro" id="IPR003583">
    <property type="entry name" value="Hlx-hairpin-Hlx_DNA-bd_motif"/>
</dbReference>
<reference evidence="8 9" key="1">
    <citation type="submission" date="2016-10" db="EMBL/GenBank/DDBJ databases">
        <authorList>
            <person name="Varghese N."/>
            <person name="Submissions S."/>
        </authorList>
    </citation>
    <scope>NUCLEOTIDE SEQUENCE [LARGE SCALE GENOMIC DNA]</scope>
    <source>
        <strain evidence="8 9">DSM 1361</strain>
    </source>
</reference>
<dbReference type="InterPro" id="IPR011114">
    <property type="entry name" value="RuvA_C"/>
</dbReference>
<proteinExistence type="inferred from homology"/>
<dbReference type="GO" id="GO:0009378">
    <property type="term" value="F:four-way junction helicase activity"/>
    <property type="evidence" value="ECO:0007669"/>
    <property type="project" value="InterPro"/>
</dbReference>
<comment type="similarity">
    <text evidence="6">Belongs to the RuvA family.</text>
</comment>
<feature type="region of interest" description="Domain I" evidence="6">
    <location>
        <begin position="1"/>
        <end position="64"/>
    </location>
</feature>
<dbReference type="InterPro" id="IPR013849">
    <property type="entry name" value="DNA_helicase_Holl-junc_RuvA_I"/>
</dbReference>
<dbReference type="InterPro" id="IPR036267">
    <property type="entry name" value="RuvA_C_sf"/>
</dbReference>
<keyword evidence="1 6" id="KW-0963">Cytoplasm</keyword>
<feature type="domain" description="Helix-hairpin-helix DNA-binding motif class 1" evidence="7">
    <location>
        <begin position="108"/>
        <end position="127"/>
    </location>
</feature>
<comment type="caution">
    <text evidence="6">Lacks conserved residue(s) required for the propagation of feature annotation.</text>
</comment>
<dbReference type="GO" id="GO:0009379">
    <property type="term" value="C:Holliday junction helicase complex"/>
    <property type="evidence" value="ECO:0007669"/>
    <property type="project" value="InterPro"/>
</dbReference>
<dbReference type="GO" id="GO:0005737">
    <property type="term" value="C:cytoplasm"/>
    <property type="evidence" value="ECO:0007669"/>
    <property type="project" value="UniProtKB-SubCell"/>
</dbReference>
<evidence type="ECO:0000256" key="5">
    <source>
        <dbReference type="ARBA" id="ARBA00023204"/>
    </source>
</evidence>
<dbReference type="Pfam" id="PF14520">
    <property type="entry name" value="HHH_5"/>
    <property type="match status" value="1"/>
</dbReference>
<dbReference type="InterPro" id="IPR012340">
    <property type="entry name" value="NA-bd_OB-fold"/>
</dbReference>
<evidence type="ECO:0000256" key="1">
    <source>
        <dbReference type="ARBA" id="ARBA00022490"/>
    </source>
</evidence>
<comment type="function">
    <text evidence="6">The RuvA-RuvB-RuvC complex processes Holliday junction (HJ) DNA during genetic recombination and DNA repair, while the RuvA-RuvB complex plays an important role in the rescue of blocked DNA replication forks via replication fork reversal (RFR). RuvA specifically binds to HJ cruciform DNA, conferring on it an open structure. The RuvB hexamer acts as an ATP-dependent pump, pulling dsDNA into and through the RuvAB complex. HJ branch migration allows RuvC to scan DNA until it finds its consensus sequence, where it cleaves and resolves the cruciform DNA.</text>
</comment>
<evidence type="ECO:0000259" key="7">
    <source>
        <dbReference type="SMART" id="SM00278"/>
    </source>
</evidence>
<gene>
    <name evidence="6" type="primary">ruvA</name>
    <name evidence="8" type="ORF">SAMN02910344_01344</name>
</gene>
<feature type="domain" description="Helix-hairpin-helix DNA-binding motif class 1" evidence="7">
    <location>
        <begin position="73"/>
        <end position="92"/>
    </location>
</feature>
<dbReference type="GO" id="GO:0005524">
    <property type="term" value="F:ATP binding"/>
    <property type="evidence" value="ECO:0007669"/>
    <property type="project" value="InterPro"/>
</dbReference>
<keyword evidence="5 6" id="KW-0234">DNA repair</keyword>
<dbReference type="OrthoDB" id="5293449at2"/>
<evidence type="ECO:0000256" key="2">
    <source>
        <dbReference type="ARBA" id="ARBA00022763"/>
    </source>
</evidence>
<dbReference type="HAMAP" id="MF_00031">
    <property type="entry name" value="DNA_HJ_migration_RuvA"/>
    <property type="match status" value="1"/>
</dbReference>